<dbReference type="AlphaFoldDB" id="A0A821KVM4"/>
<accession>A0A821KVM4</accession>
<comment type="caution">
    <text evidence="2">The sequence shown here is derived from an EMBL/GenBank/DDBJ whole genome shotgun (WGS) entry which is preliminary data.</text>
</comment>
<evidence type="ECO:0000256" key="1">
    <source>
        <dbReference type="SAM" id="SignalP"/>
    </source>
</evidence>
<proteinExistence type="predicted"/>
<reference evidence="2" key="1">
    <citation type="submission" date="2021-02" db="EMBL/GenBank/DDBJ databases">
        <authorList>
            <person name="Steward A R."/>
        </authorList>
    </citation>
    <scope>NUCLEOTIDE SEQUENCE</scope>
</reference>
<evidence type="ECO:0000313" key="3">
    <source>
        <dbReference type="Proteomes" id="UP000663880"/>
    </source>
</evidence>
<feature type="chain" id="PRO_5032985600" evidence="1">
    <location>
        <begin position="16"/>
        <end position="398"/>
    </location>
</feature>
<feature type="signal peptide" evidence="1">
    <location>
        <begin position="1"/>
        <end position="15"/>
    </location>
</feature>
<dbReference type="Proteomes" id="UP000663880">
    <property type="component" value="Unassembled WGS sequence"/>
</dbReference>
<evidence type="ECO:0000313" key="2">
    <source>
        <dbReference type="EMBL" id="CAF4741149.1"/>
    </source>
</evidence>
<organism evidence="2 3">
    <name type="scientific">Pieris macdunnoughi</name>
    <dbReference type="NCBI Taxonomy" id="345717"/>
    <lineage>
        <taxon>Eukaryota</taxon>
        <taxon>Metazoa</taxon>
        <taxon>Ecdysozoa</taxon>
        <taxon>Arthropoda</taxon>
        <taxon>Hexapoda</taxon>
        <taxon>Insecta</taxon>
        <taxon>Pterygota</taxon>
        <taxon>Neoptera</taxon>
        <taxon>Endopterygota</taxon>
        <taxon>Lepidoptera</taxon>
        <taxon>Glossata</taxon>
        <taxon>Ditrysia</taxon>
        <taxon>Papilionoidea</taxon>
        <taxon>Pieridae</taxon>
        <taxon>Pierinae</taxon>
        <taxon>Pieris</taxon>
    </lineage>
</organism>
<gene>
    <name evidence="2" type="ORF">PMACD_LOCUS13</name>
</gene>
<sequence length="398" mass="44313">MLFLKLSVLFFTCCGYEYENSYDEIPIPTTRAMNTKVTLKTLNRQELLDVEDAIKQLLSNVNAITSSENQTDVNILRFLRIRREELTTDVTDTTEMTESTVSTIPTARYPIDVPALLELIAALAEDYESNLTQKLNESLALMSIPTCETFTTVRHTTSEYDANATGSVIAKCFVCGLEETGVPVSAPCADAFAGDFLPMVPVDPTARAQISKFRKYCKYQNTRGYRYNSSQPRAIFGRWTGGCAVRWIDLSGIYTQRTCRSRYQAIMGKHFGSKRMARLEMALMALFLSISGRDLLHLPPVRPALASLHPLGAKFLDNVIVQLVGEGPAVVCSAEVFNSRSMLVHRFLSMRAVACPPPLRCCEMPSIARYIACCSSSSSRAFRRVRRIRAEGIGSKMA</sequence>
<keyword evidence="3" id="KW-1185">Reference proteome</keyword>
<name>A0A821KVM4_9NEOP</name>
<keyword evidence="1" id="KW-0732">Signal</keyword>
<dbReference type="OrthoDB" id="7486254at2759"/>
<dbReference type="EMBL" id="CAJOBZ010000001">
    <property type="protein sequence ID" value="CAF4741149.1"/>
    <property type="molecule type" value="Genomic_DNA"/>
</dbReference>
<protein>
    <submittedName>
        <fullName evidence="2">Uncharacterized protein</fullName>
    </submittedName>
</protein>